<dbReference type="HOGENOM" id="CLU_047904_0_0_1"/>
<dbReference type="GO" id="GO:0005758">
    <property type="term" value="C:mitochondrial intermembrane space"/>
    <property type="evidence" value="ECO:0007669"/>
    <property type="project" value="UniProtKB-SubCell"/>
</dbReference>
<dbReference type="SUPFAM" id="SSF47473">
    <property type="entry name" value="EF-hand"/>
    <property type="match status" value="1"/>
</dbReference>
<dbReference type="PANTHER" id="PTHR12294">
    <property type="entry name" value="EF HAND DOMAIN FAMILY A1,A2-RELATED"/>
    <property type="match status" value="1"/>
</dbReference>
<keyword evidence="8" id="KW-0472">Membrane</keyword>
<dbReference type="Pfam" id="PF13833">
    <property type="entry name" value="EF-hand_8"/>
    <property type="match status" value="1"/>
</dbReference>
<comment type="subcellular location">
    <subcellularLocation>
        <location evidence="1">Mitochondrion inner membrane</location>
    </subcellularLocation>
    <subcellularLocation>
        <location evidence="2">Mitochondrion intermembrane space</location>
    </subcellularLocation>
</comment>
<dbReference type="STRING" id="559515.M4C250"/>
<proteinExistence type="inferred from homology"/>
<dbReference type="InterPro" id="IPR011992">
    <property type="entry name" value="EF-hand-dom_pair"/>
</dbReference>
<dbReference type="Proteomes" id="UP000011713">
    <property type="component" value="Unassembled WGS sequence"/>
</dbReference>
<evidence type="ECO:0000256" key="1">
    <source>
        <dbReference type="ARBA" id="ARBA00004273"/>
    </source>
</evidence>
<reference evidence="13" key="1">
    <citation type="journal article" date="2010" name="Science">
        <title>Signatures of adaptation to obligate biotrophy in the Hyaloperonospora arabidopsidis genome.</title>
        <authorList>
            <person name="Baxter L."/>
            <person name="Tripathy S."/>
            <person name="Ishaque N."/>
            <person name="Boot N."/>
            <person name="Cabral A."/>
            <person name="Kemen E."/>
            <person name="Thines M."/>
            <person name="Ah-Fong A."/>
            <person name="Anderson R."/>
            <person name="Badejoko W."/>
            <person name="Bittner-Eddy P."/>
            <person name="Boore J.L."/>
            <person name="Chibucos M.C."/>
            <person name="Coates M."/>
            <person name="Dehal P."/>
            <person name="Delehaunty K."/>
            <person name="Dong S."/>
            <person name="Downton P."/>
            <person name="Dumas B."/>
            <person name="Fabro G."/>
            <person name="Fronick C."/>
            <person name="Fuerstenberg S.I."/>
            <person name="Fulton L."/>
            <person name="Gaulin E."/>
            <person name="Govers F."/>
            <person name="Hughes L."/>
            <person name="Humphray S."/>
            <person name="Jiang R.H."/>
            <person name="Judelson H."/>
            <person name="Kamoun S."/>
            <person name="Kyung K."/>
            <person name="Meijer H."/>
            <person name="Minx P."/>
            <person name="Morris P."/>
            <person name="Nelson J."/>
            <person name="Phuntumart V."/>
            <person name="Qutob D."/>
            <person name="Rehmany A."/>
            <person name="Rougon-Cardoso A."/>
            <person name="Ryden P."/>
            <person name="Torto-Alalibo T."/>
            <person name="Studholme D."/>
            <person name="Wang Y."/>
            <person name="Win J."/>
            <person name="Wood J."/>
            <person name="Clifton S.W."/>
            <person name="Rogers J."/>
            <person name="Van den Ackerveken G."/>
            <person name="Jones J.D."/>
            <person name="McDowell J.M."/>
            <person name="Beynon J."/>
            <person name="Tyler B.M."/>
        </authorList>
    </citation>
    <scope>NUCLEOTIDE SEQUENCE [LARGE SCALE GENOMIC DNA]</scope>
    <source>
        <strain evidence="13">Emoy2</strain>
    </source>
</reference>
<dbReference type="InterPro" id="IPR002048">
    <property type="entry name" value="EF_hand_dom"/>
</dbReference>
<dbReference type="EMBL" id="JH598114">
    <property type="status" value="NOT_ANNOTATED_CDS"/>
    <property type="molecule type" value="Genomic_DNA"/>
</dbReference>
<keyword evidence="5" id="KW-0999">Mitochondrion inner membrane</keyword>
<dbReference type="Gene3D" id="1.10.238.10">
    <property type="entry name" value="EF-hand"/>
    <property type="match status" value="1"/>
</dbReference>
<dbReference type="VEuPathDB" id="FungiDB:HpaG813165"/>
<accession>M4C250</accession>
<reference evidence="12" key="2">
    <citation type="submission" date="2015-06" db="UniProtKB">
        <authorList>
            <consortium name="EnsemblProtists"/>
        </authorList>
    </citation>
    <scope>IDENTIFICATION</scope>
    <source>
        <strain evidence="12">Emoy2</strain>
    </source>
</reference>
<feature type="region of interest" description="Disordered" evidence="10">
    <location>
        <begin position="74"/>
        <end position="104"/>
    </location>
</feature>
<organism evidence="12 13">
    <name type="scientific">Hyaloperonospora arabidopsidis (strain Emoy2)</name>
    <name type="common">Downy mildew agent</name>
    <name type="synonym">Peronospora arabidopsidis</name>
    <dbReference type="NCBI Taxonomy" id="559515"/>
    <lineage>
        <taxon>Eukaryota</taxon>
        <taxon>Sar</taxon>
        <taxon>Stramenopiles</taxon>
        <taxon>Oomycota</taxon>
        <taxon>Peronosporomycetes</taxon>
        <taxon>Peronosporales</taxon>
        <taxon>Peronosporaceae</taxon>
        <taxon>Hyaloperonospora</taxon>
    </lineage>
</organism>
<evidence type="ECO:0000313" key="12">
    <source>
        <dbReference type="EnsemblProtists" id="HpaP813165"/>
    </source>
</evidence>
<sequence>MVARYTKGRGKNAFASSQWLHTTRTTALYHETVKCLKTRQFRSELRPLLSTLGIATIALAVTALEIVDEDAATRSEAQQLSDERTAVARWAGEREKARTGRKEGRRLLLKQRRNHQAESQQEKEFKMHLDEYEQIREAVDSLRSRFDTYASRSVEVDEGQCVRAMTFTDFLHSLVLTQFHVHSPQPDLVYSCDFVGNTDGLIVYEEWCLLIHLLQIPKKRFDVAFCMFDLDGDGSVNKTKFCAVMEHLLRASNVVGGGGEEVPISVDSALPRLTTFLFGRYKKKIIAKDLAEALDVLRKKVLRAEFDLSATRDPLTKQQTMSVHDFALTLISHLDPDQLPPFLERVQALNASHGVVLWAEFCAFHFTVRNYLPDIKLAFELTKAQVITEADFIRAAHIVSGVELSFPVVQLAFHIFYNADGALDRSELFKALEMRNTVQLTENSNSRSRLEKLWHCVISDYSR</sequence>
<keyword evidence="13" id="KW-1185">Reference proteome</keyword>
<evidence type="ECO:0000256" key="6">
    <source>
        <dbReference type="ARBA" id="ARBA00022946"/>
    </source>
</evidence>
<keyword evidence="6" id="KW-0809">Transit peptide</keyword>
<keyword evidence="3" id="KW-0479">Metal-binding</keyword>
<name>M4C250_HYAAE</name>
<evidence type="ECO:0000256" key="8">
    <source>
        <dbReference type="ARBA" id="ARBA00023136"/>
    </source>
</evidence>
<keyword evidence="4" id="KW-0677">Repeat</keyword>
<protein>
    <recommendedName>
        <fullName evidence="11">EF-hand domain-containing protein</fullName>
    </recommendedName>
</protein>
<evidence type="ECO:0000313" key="13">
    <source>
        <dbReference type="Proteomes" id="UP000011713"/>
    </source>
</evidence>
<dbReference type="PANTHER" id="PTHR12294:SF1">
    <property type="entry name" value="CALCIUM UPTAKE PROTEIN 1, MITOCHONDRIAL"/>
    <property type="match status" value="1"/>
</dbReference>
<evidence type="ECO:0000256" key="9">
    <source>
        <dbReference type="ARBA" id="ARBA00038333"/>
    </source>
</evidence>
<dbReference type="InParanoid" id="M4C250"/>
<feature type="domain" description="EF-hand" evidence="11">
    <location>
        <begin position="216"/>
        <end position="251"/>
    </location>
</feature>
<evidence type="ECO:0000256" key="5">
    <source>
        <dbReference type="ARBA" id="ARBA00022792"/>
    </source>
</evidence>
<feature type="compositionally biased region" description="Basic and acidic residues" evidence="10">
    <location>
        <begin position="81"/>
        <end position="104"/>
    </location>
</feature>
<evidence type="ECO:0000256" key="3">
    <source>
        <dbReference type="ARBA" id="ARBA00022723"/>
    </source>
</evidence>
<dbReference type="GO" id="GO:0036444">
    <property type="term" value="P:calcium import into the mitochondrion"/>
    <property type="evidence" value="ECO:0007669"/>
    <property type="project" value="TreeGrafter"/>
</dbReference>
<dbReference type="GO" id="GO:0051560">
    <property type="term" value="P:mitochondrial calcium ion homeostasis"/>
    <property type="evidence" value="ECO:0007669"/>
    <property type="project" value="TreeGrafter"/>
</dbReference>
<keyword evidence="7" id="KW-0496">Mitochondrion</keyword>
<dbReference type="eggNOG" id="KOG2643">
    <property type="taxonomic scope" value="Eukaryota"/>
</dbReference>
<dbReference type="GO" id="GO:1990246">
    <property type="term" value="C:uniplex complex"/>
    <property type="evidence" value="ECO:0007669"/>
    <property type="project" value="TreeGrafter"/>
</dbReference>
<comment type="similarity">
    <text evidence="9">Belongs to the MICU1 family. MICU1 subfamily.</text>
</comment>
<evidence type="ECO:0000256" key="4">
    <source>
        <dbReference type="ARBA" id="ARBA00022737"/>
    </source>
</evidence>
<evidence type="ECO:0000256" key="10">
    <source>
        <dbReference type="SAM" id="MobiDB-lite"/>
    </source>
</evidence>
<evidence type="ECO:0000256" key="7">
    <source>
        <dbReference type="ARBA" id="ARBA00023128"/>
    </source>
</evidence>
<dbReference type="EnsemblProtists" id="HpaT813165">
    <property type="protein sequence ID" value="HpaP813165"/>
    <property type="gene ID" value="HpaG813165"/>
</dbReference>
<dbReference type="GO" id="GO:0005509">
    <property type="term" value="F:calcium ion binding"/>
    <property type="evidence" value="ECO:0007669"/>
    <property type="project" value="InterPro"/>
</dbReference>
<dbReference type="PROSITE" id="PS50222">
    <property type="entry name" value="EF_HAND_2"/>
    <property type="match status" value="1"/>
</dbReference>
<dbReference type="AlphaFoldDB" id="M4C250"/>
<dbReference type="InterPro" id="IPR039800">
    <property type="entry name" value="MICU1/2/3"/>
</dbReference>
<evidence type="ECO:0000256" key="2">
    <source>
        <dbReference type="ARBA" id="ARBA00004569"/>
    </source>
</evidence>
<dbReference type="OMA" id="LPEHIMA"/>
<evidence type="ECO:0000259" key="11">
    <source>
        <dbReference type="PROSITE" id="PS50222"/>
    </source>
</evidence>